<dbReference type="Gene3D" id="1.20.1530.20">
    <property type="match status" value="1"/>
</dbReference>
<dbReference type="PROSITE" id="PS51202">
    <property type="entry name" value="RCK_C"/>
    <property type="match status" value="1"/>
</dbReference>
<keyword evidence="8 10" id="KW-0472">Membrane</keyword>
<keyword evidence="3" id="KW-0050">Antiport</keyword>
<evidence type="ECO:0000256" key="9">
    <source>
        <dbReference type="SAM" id="MobiDB-lite"/>
    </source>
</evidence>
<accession>A0ABN1NC34</accession>
<evidence type="ECO:0000256" key="7">
    <source>
        <dbReference type="ARBA" id="ARBA00023065"/>
    </source>
</evidence>
<dbReference type="NCBIfam" id="NF003716">
    <property type="entry name" value="PRK05326.1-3"/>
    <property type="match status" value="1"/>
</dbReference>
<dbReference type="EMBL" id="BAAAHP010000234">
    <property type="protein sequence ID" value="GAA0901628.1"/>
    <property type="molecule type" value="Genomic_DNA"/>
</dbReference>
<keyword evidence="4" id="KW-1003">Cell membrane</keyword>
<dbReference type="Pfam" id="PF02080">
    <property type="entry name" value="TrkA_C"/>
    <property type="match status" value="1"/>
</dbReference>
<evidence type="ECO:0000259" key="11">
    <source>
        <dbReference type="PROSITE" id="PS51202"/>
    </source>
</evidence>
<feature type="transmembrane region" description="Helical" evidence="10">
    <location>
        <begin position="101"/>
        <end position="118"/>
    </location>
</feature>
<feature type="transmembrane region" description="Helical" evidence="10">
    <location>
        <begin position="230"/>
        <end position="249"/>
    </location>
</feature>
<evidence type="ECO:0000256" key="3">
    <source>
        <dbReference type="ARBA" id="ARBA00022449"/>
    </source>
</evidence>
<reference evidence="12 13" key="1">
    <citation type="journal article" date="2019" name="Int. J. Syst. Evol. Microbiol.">
        <title>The Global Catalogue of Microorganisms (GCM) 10K type strain sequencing project: providing services to taxonomists for standard genome sequencing and annotation.</title>
        <authorList>
            <consortium name="The Broad Institute Genomics Platform"/>
            <consortium name="The Broad Institute Genome Sequencing Center for Infectious Disease"/>
            <person name="Wu L."/>
            <person name="Ma J."/>
        </authorList>
    </citation>
    <scope>NUCLEOTIDE SEQUENCE [LARGE SCALE GENOMIC DNA]</scope>
    <source>
        <strain evidence="12 13">JCM 11117</strain>
    </source>
</reference>
<feature type="region of interest" description="Disordered" evidence="9">
    <location>
        <begin position="1"/>
        <end position="20"/>
    </location>
</feature>
<feature type="transmembrane region" description="Helical" evidence="10">
    <location>
        <begin position="395"/>
        <end position="415"/>
    </location>
</feature>
<evidence type="ECO:0000256" key="6">
    <source>
        <dbReference type="ARBA" id="ARBA00022989"/>
    </source>
</evidence>
<evidence type="ECO:0000256" key="2">
    <source>
        <dbReference type="ARBA" id="ARBA00022448"/>
    </source>
</evidence>
<evidence type="ECO:0000256" key="5">
    <source>
        <dbReference type="ARBA" id="ARBA00022692"/>
    </source>
</evidence>
<evidence type="ECO:0000256" key="1">
    <source>
        <dbReference type="ARBA" id="ARBA00004651"/>
    </source>
</evidence>
<feature type="transmembrane region" description="Helical" evidence="10">
    <location>
        <begin position="334"/>
        <end position="353"/>
    </location>
</feature>
<keyword evidence="13" id="KW-1185">Reference proteome</keyword>
<evidence type="ECO:0000313" key="12">
    <source>
        <dbReference type="EMBL" id="GAA0901628.1"/>
    </source>
</evidence>
<comment type="caution">
    <text evidence="12">The sequence shown here is derived from an EMBL/GenBank/DDBJ whole genome shotgun (WGS) entry which is preliminary data.</text>
</comment>
<organism evidence="12 13">
    <name type="scientific">Pseudonocardia zijingensis</name>
    <dbReference type="NCBI Taxonomy" id="153376"/>
    <lineage>
        <taxon>Bacteria</taxon>
        <taxon>Bacillati</taxon>
        <taxon>Actinomycetota</taxon>
        <taxon>Actinomycetes</taxon>
        <taxon>Pseudonocardiales</taxon>
        <taxon>Pseudonocardiaceae</taxon>
        <taxon>Pseudonocardia</taxon>
    </lineage>
</organism>
<feature type="domain" description="RCK C-terminal" evidence="11">
    <location>
        <begin position="463"/>
        <end position="544"/>
    </location>
</feature>
<feature type="transmembrane region" description="Helical" evidence="10">
    <location>
        <begin position="280"/>
        <end position="298"/>
    </location>
</feature>
<feature type="transmembrane region" description="Helical" evidence="10">
    <location>
        <begin position="130"/>
        <end position="149"/>
    </location>
</feature>
<comment type="subcellular location">
    <subcellularLocation>
        <location evidence="1">Cell membrane</location>
        <topology evidence="1">Multi-pass membrane protein</topology>
    </subcellularLocation>
</comment>
<feature type="transmembrane region" description="Helical" evidence="10">
    <location>
        <begin position="304"/>
        <end position="322"/>
    </location>
</feature>
<dbReference type="Proteomes" id="UP001499967">
    <property type="component" value="Unassembled WGS sequence"/>
</dbReference>
<dbReference type="PANTHER" id="PTHR32507:SF7">
    <property type="entry name" value="K(+)_H(+) ANTIPORTER NHAP2"/>
    <property type="match status" value="1"/>
</dbReference>
<evidence type="ECO:0000256" key="4">
    <source>
        <dbReference type="ARBA" id="ARBA00022475"/>
    </source>
</evidence>
<keyword evidence="6 10" id="KW-1133">Transmembrane helix</keyword>
<feature type="transmembrane region" description="Helical" evidence="10">
    <location>
        <begin position="255"/>
        <end position="273"/>
    </location>
</feature>
<feature type="transmembrane region" description="Helical" evidence="10">
    <location>
        <begin position="74"/>
        <end position="94"/>
    </location>
</feature>
<dbReference type="InterPro" id="IPR006037">
    <property type="entry name" value="RCK_C"/>
</dbReference>
<evidence type="ECO:0000256" key="10">
    <source>
        <dbReference type="SAM" id="Phobius"/>
    </source>
</evidence>
<proteinExistence type="predicted"/>
<dbReference type="PANTHER" id="PTHR32507">
    <property type="entry name" value="NA(+)/H(+) ANTIPORTER 1"/>
    <property type="match status" value="1"/>
</dbReference>
<gene>
    <name evidence="12" type="ORF">GCM10009559_68380</name>
</gene>
<evidence type="ECO:0000256" key="8">
    <source>
        <dbReference type="ARBA" id="ARBA00023136"/>
    </source>
</evidence>
<keyword evidence="5 10" id="KW-0812">Transmembrane</keyword>
<keyword evidence="2" id="KW-0813">Transport</keyword>
<feature type="compositionally biased region" description="Basic and acidic residues" evidence="9">
    <location>
        <begin position="1"/>
        <end position="16"/>
    </location>
</feature>
<feature type="transmembrane region" description="Helical" evidence="10">
    <location>
        <begin position="427"/>
        <end position="447"/>
    </location>
</feature>
<evidence type="ECO:0000313" key="13">
    <source>
        <dbReference type="Proteomes" id="UP001499967"/>
    </source>
</evidence>
<keyword evidence="7" id="KW-0406">Ion transport</keyword>
<sequence length="565" mass="58599">MVRDTRVEMGDSRAEMGDSPNQGASLAFGWACCAFGVRSVAGVRFRAVGAGCDGPRHLRRYGVDAEVGMASLEVALGFAAAVVLLGVFAVRVSVGLGLPSLLLYLGIGVLLGESVLGIQFSDAQLTESIGWAALVLILAEGGLTTRWSAVRPSLGVGIALATVGVAVSIAVVGVGLHLLLGLDWRAAFLWGAVLSSTDAAAVFSVLRGVGVSRRVAGMLELESGANDAPVVLAVILLASTDPITWLTPVLVTYELAAGGVIGGLFGLAGAWALRRAALPATGLYPLATLAVCVLAYSAGQLVHASGLLAVYVAALVLGNADLPHRGDVRSFAEGMGWLAQIGVFVLLGLFVSPPRLVDAVVPALVAGAVLLLVARPLSVIAAAAPFRVPWREQAFLSWAGLRGAVPIVFALVALTEGAPSGDALVDVVFVLVVVLTLLQGPTLPWVARKLQVSRAAQPREISVDAAPLDELAADLLQVHVPAGSRLRGVYLRELRLPRGAVVSLVVRNGKGFTPTEDTRFREHDQLLVVTTAGARQAAEERIRAVDQHGRLARWQAGREPADGGG</sequence>
<dbReference type="InterPro" id="IPR036721">
    <property type="entry name" value="RCK_C_sf"/>
</dbReference>
<dbReference type="SUPFAM" id="SSF116726">
    <property type="entry name" value="TrkA C-terminal domain-like"/>
    <property type="match status" value="1"/>
</dbReference>
<name>A0ABN1NC34_9PSEU</name>
<feature type="transmembrane region" description="Helical" evidence="10">
    <location>
        <begin position="156"/>
        <end position="180"/>
    </location>
</feature>
<protein>
    <submittedName>
        <fullName evidence="12">Potassium/proton antiporter</fullName>
    </submittedName>
</protein>
<dbReference type="Gene3D" id="3.30.70.1450">
    <property type="entry name" value="Regulator of K+ conductance, C-terminal domain"/>
    <property type="match status" value="1"/>
</dbReference>
<dbReference type="NCBIfam" id="NF003715">
    <property type="entry name" value="PRK05326.1-2"/>
    <property type="match status" value="1"/>
</dbReference>
<feature type="transmembrane region" description="Helical" evidence="10">
    <location>
        <begin position="359"/>
        <end position="383"/>
    </location>
</feature>
<dbReference type="InterPro" id="IPR006153">
    <property type="entry name" value="Cation/H_exchanger_TM"/>
</dbReference>
<feature type="transmembrane region" description="Helical" evidence="10">
    <location>
        <begin position="186"/>
        <end position="209"/>
    </location>
</feature>
<dbReference type="Pfam" id="PF00999">
    <property type="entry name" value="Na_H_Exchanger"/>
    <property type="match status" value="1"/>
</dbReference>
<dbReference type="InterPro" id="IPR038770">
    <property type="entry name" value="Na+/solute_symporter_sf"/>
</dbReference>